<dbReference type="EMBL" id="JAGGJU010000011">
    <property type="protein sequence ID" value="MBP1852515.1"/>
    <property type="molecule type" value="Genomic_DNA"/>
</dbReference>
<protein>
    <recommendedName>
        <fullName evidence="3">DUF2793 domain-containing protein</fullName>
    </recommendedName>
</protein>
<keyword evidence="2" id="KW-1185">Reference proteome</keyword>
<reference evidence="1 2" key="1">
    <citation type="submission" date="2021-03" db="EMBL/GenBank/DDBJ databases">
        <title>Genomic Encyclopedia of Type Strains, Phase IV (KMG-IV): sequencing the most valuable type-strain genomes for metagenomic binning, comparative biology and taxonomic classification.</title>
        <authorList>
            <person name="Goeker M."/>
        </authorList>
    </citation>
    <scope>NUCLEOTIDE SEQUENCE [LARGE SCALE GENOMIC DNA]</scope>
    <source>
        <strain evidence="1 2">DSM 21600</strain>
    </source>
</reference>
<comment type="caution">
    <text evidence="1">The sequence shown here is derived from an EMBL/GenBank/DDBJ whole genome shotgun (WGS) entry which is preliminary data.</text>
</comment>
<proteinExistence type="predicted"/>
<organism evidence="1 2">
    <name type="scientific">Rhizobium halophytocola</name>
    <dbReference type="NCBI Taxonomy" id="735519"/>
    <lineage>
        <taxon>Bacteria</taxon>
        <taxon>Pseudomonadati</taxon>
        <taxon>Pseudomonadota</taxon>
        <taxon>Alphaproteobacteria</taxon>
        <taxon>Hyphomicrobiales</taxon>
        <taxon>Rhizobiaceae</taxon>
        <taxon>Rhizobium/Agrobacterium group</taxon>
        <taxon>Rhizobium</taxon>
    </lineage>
</organism>
<sequence>MSGNLLNWENKLVGNGAIPAEGKVTVAAATAEAKAAGEATVNFAEGEATLNGELGLGVEVGSIAADGSVKLIPARWADYLCDHTWLGGWEWSEQLCRYVETNEYDYGLVLGGSVQGAVGVSGKVKGRAEYKDGVWRAGGKVGIVPLVGGSVGGSMEAGKFGR</sequence>
<name>A0ABS4E3J3_9HYPH</name>
<evidence type="ECO:0000313" key="2">
    <source>
        <dbReference type="Proteomes" id="UP000759443"/>
    </source>
</evidence>
<accession>A0ABS4E3J3</accession>
<evidence type="ECO:0000313" key="1">
    <source>
        <dbReference type="EMBL" id="MBP1852515.1"/>
    </source>
</evidence>
<dbReference type="RefSeq" id="WP_209947366.1">
    <property type="nucleotide sequence ID" value="NZ_JAGGJU010000011.1"/>
</dbReference>
<gene>
    <name evidence="1" type="ORF">J2Z17_003972</name>
</gene>
<dbReference type="Proteomes" id="UP000759443">
    <property type="component" value="Unassembled WGS sequence"/>
</dbReference>
<evidence type="ECO:0008006" key="3">
    <source>
        <dbReference type="Google" id="ProtNLM"/>
    </source>
</evidence>